<dbReference type="AlphaFoldDB" id="A0A9W8H6L7"/>
<evidence type="ECO:0008006" key="3">
    <source>
        <dbReference type="Google" id="ProtNLM"/>
    </source>
</evidence>
<evidence type="ECO:0000313" key="1">
    <source>
        <dbReference type="EMBL" id="KAJ2777940.1"/>
    </source>
</evidence>
<dbReference type="GO" id="GO:0005634">
    <property type="term" value="C:nucleus"/>
    <property type="evidence" value="ECO:0007669"/>
    <property type="project" value="TreeGrafter"/>
</dbReference>
<keyword evidence="2" id="KW-1185">Reference proteome</keyword>
<reference evidence="1" key="1">
    <citation type="submission" date="2022-07" db="EMBL/GenBank/DDBJ databases">
        <title>Phylogenomic reconstructions and comparative analyses of Kickxellomycotina fungi.</title>
        <authorList>
            <person name="Reynolds N.K."/>
            <person name="Stajich J.E."/>
            <person name="Barry K."/>
            <person name="Grigoriev I.V."/>
            <person name="Crous P."/>
            <person name="Smith M.E."/>
        </authorList>
    </citation>
    <scope>NUCLEOTIDE SEQUENCE</scope>
    <source>
        <strain evidence="1">BCRC 34489</strain>
    </source>
</reference>
<protein>
    <recommendedName>
        <fullName evidence="3">Cyclin N-terminal domain-containing protein</fullName>
    </recommendedName>
</protein>
<dbReference type="Gene3D" id="1.10.472.10">
    <property type="entry name" value="Cyclin-like"/>
    <property type="match status" value="1"/>
</dbReference>
<dbReference type="GO" id="GO:0016538">
    <property type="term" value="F:cyclin-dependent protein serine/threonine kinase regulator activity"/>
    <property type="evidence" value="ECO:0007669"/>
    <property type="project" value="TreeGrafter"/>
</dbReference>
<name>A0A9W8H6L7_9FUNG</name>
<dbReference type="GO" id="GO:0019901">
    <property type="term" value="F:protein kinase binding"/>
    <property type="evidence" value="ECO:0007669"/>
    <property type="project" value="InterPro"/>
</dbReference>
<comment type="caution">
    <text evidence="1">The sequence shown here is derived from an EMBL/GenBank/DDBJ whole genome shotgun (WGS) entry which is preliminary data.</text>
</comment>
<dbReference type="GO" id="GO:0000307">
    <property type="term" value="C:cyclin-dependent protein kinase holoenzyme complex"/>
    <property type="evidence" value="ECO:0007669"/>
    <property type="project" value="TreeGrafter"/>
</dbReference>
<dbReference type="EMBL" id="JANBUM010000380">
    <property type="protein sequence ID" value="KAJ2777940.1"/>
    <property type="molecule type" value="Genomic_DNA"/>
</dbReference>
<dbReference type="InterPro" id="IPR013922">
    <property type="entry name" value="Cyclin_PHO80-like"/>
</dbReference>
<dbReference type="CDD" id="cd20557">
    <property type="entry name" value="CYCLIN_ScPCL1-like"/>
    <property type="match status" value="1"/>
</dbReference>
<dbReference type="SUPFAM" id="SSF47954">
    <property type="entry name" value="Cyclin-like"/>
    <property type="match status" value="1"/>
</dbReference>
<dbReference type="PANTHER" id="PTHR15615:SF27">
    <property type="entry name" value="PHO85 CYCLIN CLG1"/>
    <property type="match status" value="1"/>
</dbReference>
<gene>
    <name evidence="1" type="ORF">GGI15_004343</name>
</gene>
<organism evidence="1 2">
    <name type="scientific">Coemansia interrupta</name>
    <dbReference type="NCBI Taxonomy" id="1126814"/>
    <lineage>
        <taxon>Eukaryota</taxon>
        <taxon>Fungi</taxon>
        <taxon>Fungi incertae sedis</taxon>
        <taxon>Zoopagomycota</taxon>
        <taxon>Kickxellomycotina</taxon>
        <taxon>Kickxellomycetes</taxon>
        <taxon>Kickxellales</taxon>
        <taxon>Kickxellaceae</taxon>
        <taxon>Coemansia</taxon>
    </lineage>
</organism>
<dbReference type="Pfam" id="PF08613">
    <property type="entry name" value="Cyclin"/>
    <property type="match status" value="1"/>
</dbReference>
<proteinExistence type="predicted"/>
<sequence>MNPITLSNEHLAQVVTRSFAKLWMPRGSGQLHPFQKFCYDLLCATQIAAPIVMLALLYMNKFKQRFPGLHGGIGSEYRMFVVSLMLASKYLEDNTFTTQTWSEVSQLPAKELAIMQREFLVALDHSLHVPKTEFDAWLAQVQTIVLSGNQGYSGIALSSPPIVDMCSPVDYQVVPSPVATQFHEAPTLDMLPTPPSKRIRPSAIASTVTYPAYYATSNAPQTPTRARPVLEPISIPSQTLIMPPAQQYTPPLTSTGFAQGEFTFQVPAACSGTAMSLPAASCQQQNMVFAQQQSHQAIKAVYGASDIGYGVSSAGTVLPPAIPVQHFGAPVPVSAGVGTYSTANGFVGSFYDKVQSATVPSVPSNANAYMQQHLPSNYATVAAALVTQYPSLYYGTPGFFPGAASTFPIHSYGV</sequence>
<evidence type="ECO:0000313" key="2">
    <source>
        <dbReference type="Proteomes" id="UP001140172"/>
    </source>
</evidence>
<accession>A0A9W8H6L7</accession>
<dbReference type="Proteomes" id="UP001140172">
    <property type="component" value="Unassembled WGS sequence"/>
</dbReference>
<dbReference type="OrthoDB" id="244495at2759"/>
<dbReference type="PANTHER" id="PTHR15615">
    <property type="match status" value="1"/>
</dbReference>
<dbReference type="InterPro" id="IPR036915">
    <property type="entry name" value="Cyclin-like_sf"/>
</dbReference>